<dbReference type="AlphaFoldDB" id="A0AAF0XAW8"/>
<sequence length="361" mass="40822">MNASAICKHCNINISPTPHAQTLWCHGCGRIITVCRYQETWKQGKVVFETKFYKHSLRQRFSEDNCQKSLITSTVKHMHSETISSWEAPRGKRALLCGVVYSKQKYRLKGTFNDVNNMRHMLVEHFKFPSSSIHILTGGPYFHPTKRNIQAGLKWLVKDCKAGDSLVFYFSGHGLRQPDFDNDELDGFDETICPLDFKTAGVILDNEINDTIVRPLKPGVRLHAIVDSCHSGTILDLSYVYNLKDFHSKTWMNNHPPSNAYKGTSGGQAICFSACEDDQLAEDTSAFSGKQMSGAMTYTFIKAILENPDITYEGIMISMRTAIRQARATGCLLKRLFRRNILQEPLLSASEKFDTNATFNL</sequence>
<dbReference type="InterPro" id="IPR011600">
    <property type="entry name" value="Pept_C14_caspase"/>
</dbReference>
<evidence type="ECO:0000313" key="3">
    <source>
        <dbReference type="EMBL" id="WOH04916.1"/>
    </source>
</evidence>
<reference evidence="3" key="1">
    <citation type="journal article" date="2016" name="Nat. Genet.">
        <title>A high-quality carrot genome assembly provides new insights into carotenoid accumulation and asterid genome evolution.</title>
        <authorList>
            <person name="Iorizzo M."/>
            <person name="Ellison S."/>
            <person name="Senalik D."/>
            <person name="Zeng P."/>
            <person name="Satapoomin P."/>
            <person name="Huang J."/>
            <person name="Bowman M."/>
            <person name="Iovene M."/>
            <person name="Sanseverino W."/>
            <person name="Cavagnaro P."/>
            <person name="Yildiz M."/>
            <person name="Macko-Podgorni A."/>
            <person name="Moranska E."/>
            <person name="Grzebelus E."/>
            <person name="Grzebelus D."/>
            <person name="Ashrafi H."/>
            <person name="Zheng Z."/>
            <person name="Cheng S."/>
            <person name="Spooner D."/>
            <person name="Van Deynze A."/>
            <person name="Simon P."/>
        </authorList>
    </citation>
    <scope>NUCLEOTIDE SEQUENCE</scope>
    <source>
        <tissue evidence="3">Leaf</tissue>
    </source>
</reference>
<dbReference type="GO" id="GO:0006508">
    <property type="term" value="P:proteolysis"/>
    <property type="evidence" value="ECO:0007669"/>
    <property type="project" value="InterPro"/>
</dbReference>
<comment type="similarity">
    <text evidence="1">Belongs to the peptidase C14B family.</text>
</comment>
<dbReference type="SUPFAM" id="SSF52129">
    <property type="entry name" value="Caspase-like"/>
    <property type="match status" value="1"/>
</dbReference>
<evidence type="ECO:0000256" key="1">
    <source>
        <dbReference type="ARBA" id="ARBA00009005"/>
    </source>
</evidence>
<keyword evidence="4" id="KW-1185">Reference proteome</keyword>
<dbReference type="PANTHER" id="PTHR48104:SF2">
    <property type="entry name" value="METACASPASE-1-LIKE ISOFORM X1"/>
    <property type="match status" value="1"/>
</dbReference>
<gene>
    <name evidence="3" type="ORF">DCAR_0624328</name>
</gene>
<organism evidence="3 4">
    <name type="scientific">Daucus carota subsp. sativus</name>
    <name type="common">Carrot</name>
    <dbReference type="NCBI Taxonomy" id="79200"/>
    <lineage>
        <taxon>Eukaryota</taxon>
        <taxon>Viridiplantae</taxon>
        <taxon>Streptophyta</taxon>
        <taxon>Embryophyta</taxon>
        <taxon>Tracheophyta</taxon>
        <taxon>Spermatophyta</taxon>
        <taxon>Magnoliopsida</taxon>
        <taxon>eudicotyledons</taxon>
        <taxon>Gunneridae</taxon>
        <taxon>Pentapetalae</taxon>
        <taxon>asterids</taxon>
        <taxon>campanulids</taxon>
        <taxon>Apiales</taxon>
        <taxon>Apiaceae</taxon>
        <taxon>Apioideae</taxon>
        <taxon>Scandiceae</taxon>
        <taxon>Daucinae</taxon>
        <taxon>Daucus</taxon>
        <taxon>Daucus sect. Daucus</taxon>
    </lineage>
</organism>
<feature type="domain" description="Peptidase C14 caspase" evidence="2">
    <location>
        <begin position="92"/>
        <end position="325"/>
    </location>
</feature>
<dbReference type="PANTHER" id="PTHR48104">
    <property type="entry name" value="METACASPASE-4"/>
    <property type="match status" value="1"/>
</dbReference>
<dbReference type="Gene3D" id="3.40.50.12660">
    <property type="match status" value="1"/>
</dbReference>
<evidence type="ECO:0000313" key="4">
    <source>
        <dbReference type="Proteomes" id="UP000077755"/>
    </source>
</evidence>
<dbReference type="InterPro" id="IPR050452">
    <property type="entry name" value="Metacaspase"/>
</dbReference>
<reference evidence="3" key="2">
    <citation type="submission" date="2022-03" db="EMBL/GenBank/DDBJ databases">
        <title>Draft title - Genomic analysis of global carrot germplasm unveils the trajectory of domestication and the origin of high carotenoid orange carrot.</title>
        <authorList>
            <person name="Iorizzo M."/>
            <person name="Ellison S."/>
            <person name="Senalik D."/>
            <person name="Macko-Podgorni A."/>
            <person name="Grzebelus D."/>
            <person name="Bostan H."/>
            <person name="Rolling W."/>
            <person name="Curaba J."/>
            <person name="Simon P."/>
        </authorList>
    </citation>
    <scope>NUCLEOTIDE SEQUENCE</scope>
    <source>
        <tissue evidence="3">Leaf</tissue>
    </source>
</reference>
<evidence type="ECO:0000259" key="2">
    <source>
        <dbReference type="Pfam" id="PF00656"/>
    </source>
</evidence>
<dbReference type="EMBL" id="CP093348">
    <property type="protein sequence ID" value="WOH04916.1"/>
    <property type="molecule type" value="Genomic_DNA"/>
</dbReference>
<proteinExistence type="inferred from homology"/>
<name>A0AAF0XAW8_DAUCS</name>
<accession>A0AAF0XAW8</accession>
<dbReference type="GO" id="GO:0005737">
    <property type="term" value="C:cytoplasm"/>
    <property type="evidence" value="ECO:0007669"/>
    <property type="project" value="TreeGrafter"/>
</dbReference>
<protein>
    <recommendedName>
        <fullName evidence="2">Peptidase C14 caspase domain-containing protein</fullName>
    </recommendedName>
</protein>
<dbReference type="GO" id="GO:0004197">
    <property type="term" value="F:cysteine-type endopeptidase activity"/>
    <property type="evidence" value="ECO:0007669"/>
    <property type="project" value="InterPro"/>
</dbReference>
<dbReference type="InterPro" id="IPR029030">
    <property type="entry name" value="Caspase-like_dom_sf"/>
</dbReference>
<dbReference type="Pfam" id="PF00656">
    <property type="entry name" value="Peptidase_C14"/>
    <property type="match status" value="1"/>
</dbReference>
<dbReference type="Proteomes" id="UP000077755">
    <property type="component" value="Chromosome 6"/>
</dbReference>